<dbReference type="GO" id="GO:0003723">
    <property type="term" value="F:RNA binding"/>
    <property type="evidence" value="ECO:0007669"/>
    <property type="project" value="InterPro"/>
</dbReference>
<sequence length="1031" mass="113051">MSSYRQITALTVVSASLFYLWSRYYRKKKSSQNLSDQKPNCGGPSVSAVNEDNQKSIVTVASIEVSTSGAPLDKPFIQADLADVPCDSLVHLNNNSEGVFFHQVAESSEVPEEEAFISTLPHPLQIDPVAEAHKIPQSSFLTARDCTPIIELNTLTDALSSSASSSTNLDKSDKVSYEDPVGSIVIPEVAPITQDLVGSAAIVQTSETALSSLESLNAEFEGATPASEGSSKSTQNTQEGVVQITTVVEPQITPVKPVAMECLNATQREVTQTMLGVDARDSVESVKTRKAICEPSAFDEPQIAANTEVEVRGYTNDVPQEVSGLISVVQDSVESVDIISSAFTASAFCEPQIENTTELETMECDDDAHCVVGSTNVKDLAEPIGAVETLLTVPVTTETAISTATELETVGDLDANQEVSELANIVTDDLGEHVEGVQEAITPSAPVSSELHIPTSLTDSGALKCVDAVQREALGPTSLESVCVQASSASLMTASDVASGVTEPAGVLDEAVATLSTSIDAVSPQSGSCESVVVTSDSDQAQVAPEDGIEIDDKYQVPRVPKGIFNDPEHDIVEAPPEDFDGTLIPRVLVPGDLLAKAIDEKVWVESINVPACMGGVLIGRFGKNVRELRTDLKAEMTLSINPGCQNSLLLKITCPLENKDSVNEWVTKRLNTRPSQTTIGNPNQLQRLLPLGQLTEVMIRSLYGQKEFFVTIQDAEYTRYREMQEELDKDYYALNTPRMQLYEPVTSGTVAILVHRLGFARVVILKVLVKWRLALCFMLDHGVFAIAPITDLRKIKAKYMRVAFQAIHISWAHALPVFSDVPVVHLLRTLFADRKLLAFPVRMETCCRSSVVFLDRSPTLSTNGQPVYRDLLYDAYRNYLFHIMPVFISPSRQMWINRTDTPYYVCPYSSIPYDQLVHYLPELDVQQPHQEQTQMQQQHNQQQQQPQQQLPHHQQQQRGGPSRAHNRARRFGNSTSCGGGSHKRTQNPNTHHQNGRRSRKNGPNHNNDQQRHQQQTKKKEPTETAATPKT</sequence>
<dbReference type="SUPFAM" id="SSF54791">
    <property type="entry name" value="Eukaryotic type KH-domain (KH-domain type I)"/>
    <property type="match status" value="1"/>
</dbReference>
<dbReference type="SUPFAM" id="SSF63748">
    <property type="entry name" value="Tudor/PWWP/MBT"/>
    <property type="match status" value="1"/>
</dbReference>
<feature type="compositionally biased region" description="Low complexity" evidence="1">
    <location>
        <begin position="929"/>
        <end position="958"/>
    </location>
</feature>
<dbReference type="InterPro" id="IPR002999">
    <property type="entry name" value="Tudor"/>
</dbReference>
<proteinExistence type="predicted"/>
<dbReference type="CDD" id="cd00105">
    <property type="entry name" value="KH-I"/>
    <property type="match status" value="1"/>
</dbReference>
<dbReference type="Pfam" id="PF00567">
    <property type="entry name" value="TUDOR"/>
    <property type="match status" value="1"/>
</dbReference>
<evidence type="ECO:0000259" key="2">
    <source>
        <dbReference type="Pfam" id="PF00567"/>
    </source>
</evidence>
<feature type="domain" description="Tudor" evidence="2">
    <location>
        <begin position="691"/>
        <end position="811"/>
    </location>
</feature>
<feature type="region of interest" description="Disordered" evidence="1">
    <location>
        <begin position="929"/>
        <end position="1031"/>
    </location>
</feature>
<evidence type="ECO:0000313" key="4">
    <source>
        <dbReference type="Proteomes" id="UP000282613"/>
    </source>
</evidence>
<dbReference type="WBParaSite" id="TASK_0000928901-mRNA-1">
    <property type="protein sequence ID" value="TASK_0000928901-mRNA-1"/>
    <property type="gene ID" value="TASK_0000928901"/>
</dbReference>
<evidence type="ECO:0000256" key="1">
    <source>
        <dbReference type="SAM" id="MobiDB-lite"/>
    </source>
</evidence>
<evidence type="ECO:0000313" key="5">
    <source>
        <dbReference type="WBParaSite" id="TASK_0000928901-mRNA-1"/>
    </source>
</evidence>
<feature type="compositionally biased region" description="Basic residues" evidence="1">
    <location>
        <begin position="994"/>
        <end position="1003"/>
    </location>
</feature>
<reference evidence="5" key="1">
    <citation type="submission" date="2016-04" db="UniProtKB">
        <authorList>
            <consortium name="WormBaseParasite"/>
        </authorList>
    </citation>
    <scope>IDENTIFICATION</scope>
</reference>
<dbReference type="EMBL" id="UYRS01019075">
    <property type="protein sequence ID" value="VDK42662.1"/>
    <property type="molecule type" value="Genomic_DNA"/>
</dbReference>
<dbReference type="STRING" id="60517.A0A0R3WEN3"/>
<dbReference type="Proteomes" id="UP000282613">
    <property type="component" value="Unassembled WGS sequence"/>
</dbReference>
<dbReference type="Gene3D" id="2.30.30.140">
    <property type="match status" value="1"/>
</dbReference>
<keyword evidence="4" id="KW-1185">Reference proteome</keyword>
<dbReference type="InterPro" id="IPR036612">
    <property type="entry name" value="KH_dom_type_1_sf"/>
</dbReference>
<accession>A0A0R3WEN3</accession>
<gene>
    <name evidence="3" type="ORF">TASK_LOCUS9290</name>
</gene>
<name>A0A0R3WEN3_TAEAS</name>
<dbReference type="Gene3D" id="2.40.50.90">
    <property type="match status" value="1"/>
</dbReference>
<organism evidence="5">
    <name type="scientific">Taenia asiatica</name>
    <name type="common">Asian tapeworm</name>
    <dbReference type="NCBI Taxonomy" id="60517"/>
    <lineage>
        <taxon>Eukaryota</taxon>
        <taxon>Metazoa</taxon>
        <taxon>Spiralia</taxon>
        <taxon>Lophotrochozoa</taxon>
        <taxon>Platyhelminthes</taxon>
        <taxon>Cestoda</taxon>
        <taxon>Eucestoda</taxon>
        <taxon>Cyclophyllidea</taxon>
        <taxon>Taeniidae</taxon>
        <taxon>Taenia</taxon>
    </lineage>
</organism>
<evidence type="ECO:0000313" key="3">
    <source>
        <dbReference type="EMBL" id="VDK42662.1"/>
    </source>
</evidence>
<dbReference type="InterPro" id="IPR035437">
    <property type="entry name" value="SNase_OB-fold_sf"/>
</dbReference>
<protein>
    <submittedName>
        <fullName evidence="5">Tudor domain-containing protein</fullName>
    </submittedName>
</protein>
<dbReference type="OrthoDB" id="10069557at2759"/>
<reference evidence="3 4" key="2">
    <citation type="submission" date="2018-11" db="EMBL/GenBank/DDBJ databases">
        <authorList>
            <consortium name="Pathogen Informatics"/>
        </authorList>
    </citation>
    <scope>NUCLEOTIDE SEQUENCE [LARGE SCALE GENOMIC DNA]</scope>
</reference>
<dbReference type="AlphaFoldDB" id="A0A0R3WEN3"/>